<feature type="transmembrane region" description="Helical" evidence="9">
    <location>
        <begin position="174"/>
        <end position="192"/>
    </location>
</feature>
<dbReference type="Gene3D" id="1.20.1080.10">
    <property type="entry name" value="Glycerol uptake facilitator protein"/>
    <property type="match status" value="1"/>
</dbReference>
<dbReference type="InterPro" id="IPR023271">
    <property type="entry name" value="Aquaporin-like"/>
</dbReference>
<dbReference type="WBParaSite" id="MBELARI_LOCUS20150">
    <property type="protein sequence ID" value="MBELARI_LOCUS20150"/>
    <property type="gene ID" value="MBELARI_LOCUS20150"/>
</dbReference>
<dbReference type="PANTHER" id="PTHR43829:SF27">
    <property type="entry name" value="AQUAPORIN-3"/>
    <property type="match status" value="1"/>
</dbReference>
<evidence type="ECO:0000313" key="11">
    <source>
        <dbReference type="WBParaSite" id="MBELARI_LOCUS20150"/>
    </source>
</evidence>
<dbReference type="PRINTS" id="PR00783">
    <property type="entry name" value="MINTRINSICP"/>
</dbReference>
<dbReference type="GO" id="GO:0016323">
    <property type="term" value="C:basolateral plasma membrane"/>
    <property type="evidence" value="ECO:0007669"/>
    <property type="project" value="TreeGrafter"/>
</dbReference>
<dbReference type="PANTHER" id="PTHR43829">
    <property type="entry name" value="AQUAPORIN OR AQUAGLYCEROPORIN RELATED"/>
    <property type="match status" value="1"/>
</dbReference>
<evidence type="ECO:0000256" key="6">
    <source>
        <dbReference type="ARBA" id="ARBA00023136"/>
    </source>
</evidence>
<organism evidence="10 11">
    <name type="scientific">Mesorhabditis belari</name>
    <dbReference type="NCBI Taxonomy" id="2138241"/>
    <lineage>
        <taxon>Eukaryota</taxon>
        <taxon>Metazoa</taxon>
        <taxon>Ecdysozoa</taxon>
        <taxon>Nematoda</taxon>
        <taxon>Chromadorea</taxon>
        <taxon>Rhabditida</taxon>
        <taxon>Rhabditina</taxon>
        <taxon>Rhabditomorpha</taxon>
        <taxon>Rhabditoidea</taxon>
        <taxon>Rhabditidae</taxon>
        <taxon>Mesorhabditinae</taxon>
        <taxon>Mesorhabditis</taxon>
    </lineage>
</organism>
<proteinExistence type="inferred from homology"/>
<protein>
    <recommendedName>
        <fullName evidence="12">Aquaporin</fullName>
    </recommendedName>
</protein>
<keyword evidence="5 9" id="KW-1133">Transmembrane helix</keyword>
<evidence type="ECO:0000256" key="4">
    <source>
        <dbReference type="ARBA" id="ARBA00022692"/>
    </source>
</evidence>
<dbReference type="GO" id="GO:0015250">
    <property type="term" value="F:water channel activity"/>
    <property type="evidence" value="ECO:0007669"/>
    <property type="project" value="TreeGrafter"/>
</dbReference>
<evidence type="ECO:0000313" key="10">
    <source>
        <dbReference type="Proteomes" id="UP000887575"/>
    </source>
</evidence>
<dbReference type="GO" id="GO:0015254">
    <property type="term" value="F:glycerol channel activity"/>
    <property type="evidence" value="ECO:0007669"/>
    <property type="project" value="TreeGrafter"/>
</dbReference>
<evidence type="ECO:0008006" key="12">
    <source>
        <dbReference type="Google" id="ProtNLM"/>
    </source>
</evidence>
<dbReference type="AlphaFoldDB" id="A0AAF3F0Y6"/>
<evidence type="ECO:0000256" key="8">
    <source>
        <dbReference type="RuleBase" id="RU000477"/>
    </source>
</evidence>
<comment type="similarity">
    <text evidence="2 8">Belongs to the MIP/aquaporin (TC 1.A.8) family.</text>
</comment>
<evidence type="ECO:0000256" key="3">
    <source>
        <dbReference type="ARBA" id="ARBA00022448"/>
    </source>
</evidence>
<evidence type="ECO:0000256" key="5">
    <source>
        <dbReference type="ARBA" id="ARBA00022989"/>
    </source>
</evidence>
<dbReference type="SUPFAM" id="SSF81338">
    <property type="entry name" value="Aquaporin-like"/>
    <property type="match status" value="1"/>
</dbReference>
<keyword evidence="4 8" id="KW-0812">Transmembrane</keyword>
<keyword evidence="3 8" id="KW-0813">Transport</keyword>
<comment type="subcellular location">
    <subcellularLocation>
        <location evidence="1">Membrane</location>
        <topology evidence="1">Multi-pass membrane protein</topology>
    </subcellularLocation>
</comment>
<feature type="transmembrane region" description="Helical" evidence="9">
    <location>
        <begin position="7"/>
        <end position="30"/>
    </location>
</feature>
<dbReference type="InterPro" id="IPR050363">
    <property type="entry name" value="MIP/Aquaporin"/>
</dbReference>
<sequence length="193" mass="20983">MIRLTNLWKCVIAEFIATTTLLLFGTTTNAQFTLGKGKSGDWLALCFGWAIGLTLSVQLAWRISGSHLNPAVSLFAWSTKQISFKRFLLYSLAQIAGAYCGAGLTFLEYREGIQSVDGGRRMVFGENGTAGIFTTFPQNYVSITGGYIDQILGTTILVFFIGSICDKRNAIPEFLKPVFIGGLLTLIGICLGN</sequence>
<dbReference type="InterPro" id="IPR022357">
    <property type="entry name" value="MIP_CS"/>
</dbReference>
<dbReference type="InterPro" id="IPR000425">
    <property type="entry name" value="MIP"/>
</dbReference>
<comment type="function">
    <text evidence="7">Aquaglyceroporin that may modulate the water content and osmolytes during anhydrobiosis.</text>
</comment>
<evidence type="ECO:0000256" key="2">
    <source>
        <dbReference type="ARBA" id="ARBA00006175"/>
    </source>
</evidence>
<feature type="transmembrane region" description="Helical" evidence="9">
    <location>
        <begin position="87"/>
        <end position="107"/>
    </location>
</feature>
<name>A0AAF3F0Y6_9BILA</name>
<feature type="transmembrane region" description="Helical" evidence="9">
    <location>
        <begin position="42"/>
        <end position="61"/>
    </location>
</feature>
<evidence type="ECO:0000256" key="7">
    <source>
        <dbReference type="ARBA" id="ARBA00045280"/>
    </source>
</evidence>
<evidence type="ECO:0000256" key="1">
    <source>
        <dbReference type="ARBA" id="ARBA00004141"/>
    </source>
</evidence>
<dbReference type="PROSITE" id="PS00221">
    <property type="entry name" value="MIP"/>
    <property type="match status" value="1"/>
</dbReference>
<dbReference type="Pfam" id="PF00230">
    <property type="entry name" value="MIP"/>
    <property type="match status" value="1"/>
</dbReference>
<keyword evidence="10" id="KW-1185">Reference proteome</keyword>
<evidence type="ECO:0000256" key="9">
    <source>
        <dbReference type="SAM" id="Phobius"/>
    </source>
</evidence>
<accession>A0AAF3F0Y6</accession>
<dbReference type="Proteomes" id="UP000887575">
    <property type="component" value="Unassembled WGS sequence"/>
</dbReference>
<reference evidence="11" key="1">
    <citation type="submission" date="2024-02" db="UniProtKB">
        <authorList>
            <consortium name="WormBaseParasite"/>
        </authorList>
    </citation>
    <scope>IDENTIFICATION</scope>
</reference>
<keyword evidence="6 9" id="KW-0472">Membrane</keyword>
<feature type="transmembrane region" description="Helical" evidence="9">
    <location>
        <begin position="140"/>
        <end position="162"/>
    </location>
</feature>